<reference evidence="1 2" key="1">
    <citation type="submission" date="2014-01" db="EMBL/GenBank/DDBJ databases">
        <title>Sulfitobacter donghicola JCM 14565 Genome Sequencing.</title>
        <authorList>
            <person name="Lai Q."/>
            <person name="Hong Z."/>
        </authorList>
    </citation>
    <scope>NUCLEOTIDE SEQUENCE [LARGE SCALE GENOMIC DNA]</scope>
    <source>
        <strain evidence="1 2">JCM 14565</strain>
    </source>
</reference>
<name>A0A073IIS6_9RHOB</name>
<keyword evidence="2" id="KW-1185">Reference proteome</keyword>
<comment type="caution">
    <text evidence="1">The sequence shown here is derived from an EMBL/GenBank/DDBJ whole genome shotgun (WGS) entry which is preliminary data.</text>
</comment>
<proteinExistence type="predicted"/>
<dbReference type="Proteomes" id="UP000027734">
    <property type="component" value="Unassembled WGS sequence"/>
</dbReference>
<sequence>MTNRQITCVFGLIWNYSPRSAGHMASATTLGVGAGSRKYLRVRKAPQKKE</sequence>
<organism evidence="1 2">
    <name type="scientific">Sulfitobacter donghicola DSW-25 = KCTC 12864 = JCM 14565</name>
    <dbReference type="NCBI Taxonomy" id="1300350"/>
    <lineage>
        <taxon>Bacteria</taxon>
        <taxon>Pseudomonadati</taxon>
        <taxon>Pseudomonadota</taxon>
        <taxon>Alphaproteobacteria</taxon>
        <taxon>Rhodobacterales</taxon>
        <taxon>Roseobacteraceae</taxon>
        <taxon>Sulfitobacter</taxon>
    </lineage>
</organism>
<protein>
    <submittedName>
        <fullName evidence="1">Uncharacterized protein</fullName>
    </submittedName>
</protein>
<dbReference type="STRING" id="1300350.Z948_3112"/>
<evidence type="ECO:0000313" key="2">
    <source>
        <dbReference type="Proteomes" id="UP000027734"/>
    </source>
</evidence>
<evidence type="ECO:0000313" key="1">
    <source>
        <dbReference type="EMBL" id="KEJ89659.1"/>
    </source>
</evidence>
<dbReference type="EMBL" id="JAMC01000003">
    <property type="protein sequence ID" value="KEJ89659.1"/>
    <property type="molecule type" value="Genomic_DNA"/>
</dbReference>
<accession>A0A073IIS6</accession>
<gene>
    <name evidence="1" type="ORF">DSW25_11115</name>
</gene>
<dbReference type="AlphaFoldDB" id="A0A073IIS6"/>